<organism evidence="3 4">
    <name type="scientific">candidate division WOR-3 bacterium JGI_Cruoil_03_51_56</name>
    <dbReference type="NCBI Taxonomy" id="1973747"/>
    <lineage>
        <taxon>Bacteria</taxon>
        <taxon>Bacteria division WOR-3</taxon>
    </lineage>
</organism>
<keyword evidence="1" id="KW-0677">Repeat</keyword>
<comment type="caution">
    <text evidence="3">The sequence shown here is derived from an EMBL/GenBank/DDBJ whole genome shotgun (WGS) entry which is preliminary data.</text>
</comment>
<keyword evidence="2" id="KW-0408">Iron</keyword>
<dbReference type="PANTHER" id="PTHR47435">
    <property type="entry name" value="KELCH REPEAT PROTEIN (AFU_ORTHOLOGUE AFUA_5G12780)"/>
    <property type="match status" value="1"/>
</dbReference>
<protein>
    <recommendedName>
        <fullName evidence="5">CARDB domain-containing protein</fullName>
    </recommendedName>
</protein>
<name>A0A235BXR6_UNCW3</name>
<evidence type="ECO:0008006" key="5">
    <source>
        <dbReference type="Google" id="ProtNLM"/>
    </source>
</evidence>
<proteinExistence type="predicted"/>
<accession>A0A235BXR6</accession>
<dbReference type="SUPFAM" id="SSF117281">
    <property type="entry name" value="Kelch motif"/>
    <property type="match status" value="1"/>
</dbReference>
<dbReference type="Gene3D" id="2.120.10.80">
    <property type="entry name" value="Kelch-type beta propeller"/>
    <property type="match status" value="2"/>
</dbReference>
<dbReference type="InterPro" id="IPR036278">
    <property type="entry name" value="Sialidase_sf"/>
</dbReference>
<dbReference type="PANTHER" id="PTHR47435:SF4">
    <property type="entry name" value="KELCH REPEAT PROTEIN (AFU_ORTHOLOGUE AFUA_5G12780)"/>
    <property type="match status" value="1"/>
</dbReference>
<dbReference type="Gene3D" id="2.120.10.10">
    <property type="match status" value="1"/>
</dbReference>
<evidence type="ECO:0000313" key="4">
    <source>
        <dbReference type="Proteomes" id="UP000215559"/>
    </source>
</evidence>
<dbReference type="EMBL" id="NOZP01000044">
    <property type="protein sequence ID" value="OYD16587.1"/>
    <property type="molecule type" value="Genomic_DNA"/>
</dbReference>
<evidence type="ECO:0000256" key="1">
    <source>
        <dbReference type="ARBA" id="ARBA00022737"/>
    </source>
</evidence>
<gene>
    <name evidence="3" type="ORF">CH330_02380</name>
</gene>
<dbReference type="InterPro" id="IPR015915">
    <property type="entry name" value="Kelch-typ_b-propeller"/>
</dbReference>
<dbReference type="SUPFAM" id="SSF89372">
    <property type="entry name" value="Fucose-specific lectin"/>
    <property type="match status" value="1"/>
</dbReference>
<evidence type="ECO:0000256" key="2">
    <source>
        <dbReference type="ARBA" id="ARBA00023004"/>
    </source>
</evidence>
<dbReference type="SUPFAM" id="SSF50939">
    <property type="entry name" value="Sialidases"/>
    <property type="match status" value="1"/>
</dbReference>
<evidence type="ECO:0000313" key="3">
    <source>
        <dbReference type="EMBL" id="OYD16587.1"/>
    </source>
</evidence>
<dbReference type="Proteomes" id="UP000215559">
    <property type="component" value="Unassembled WGS sequence"/>
</dbReference>
<sequence>MFCRFLAAFIFVVTGNLAWGRWLPEERLTERPNSSDRTTLNNARAIASGPDGNLHVVWYGKSGSDYQVWYSCWDAQTREWSQDTVISDEPSGACYPAVAADDSGNVHVVWQVDSDSNALKYRRKGRHSDIWGQVETVATGLHLKQPSITARDPDFVVAAWEQESLPTYRSVFVSIRNPSGWQPPKQASEGGLYNDFSASVGVDSLDNIGVLWSSSRAGNCILFRTRTDTVWSRIDTLHAGYPRDAPCLCVESGGVCHAVWKGRFSGGSGDYLIYRQRRDSTWRDTVALPRVSRAPYPASLYADEFGRIHAVWCADTAVLGVEVFYSTAEDSGKSWAAPFRLTNASQRRENPTLCCGPGTNVQLVWTDYRHSILHPDVYCRRYAMVRDIGVERIERPQGVIDSGKVVTPTARICNYGDSTETEVQVWFRIDTVRSEQVIAEIPPGDTLSVEFDSLLANERGWRMMSCSTALTGDINPDNNAVFDSFFVCVRDVAVESIIEPVGVLPLDTVWPKARIRNRGNVVAECATRFWITCGASLVYADTLVDTLDPNSTLNLEFEFWLGEPGLYSVHCSTAYDGDMRPENDTSLAWFQLARPDIGITQIIWPPMVVDSGTAGNPVFRVQNFGEIGGGFYALFAIGTHYCDTVWVENLEPGQTMDVRFSDWDALLRGWHPVRCSVFGYDHLNIGDSADSSSVFVRVQDVSITDIVSPTEVVRESLVVPKVRLRNEGNVSASVVCRFTITGDSLEYCDSLEFNFEPESETLAVFRSWPTRSGQFIAQCLALCWPDMHRQNNGARWVFRVTRSDVGVSEIIWPRARVDSGAIGRPRARIKNFGSESEDFPVLFRIGDRYADTIDVAGLAPHEDREIVFADWQALMRGARVLCCSTMLDGDIEETNNASTGSVFVRVADAGVAEILKPVGTIGSGGVGPIVRVVNYGNEAESVGCWFEIRNDSGPVYCDSVFLELGPESDSLVSFRTWQASEGSYDAESWTVLPGDMVPDNDTTTVPFRVIRIDAAAKEIRKPVGVIQPGTVRPEALISNLGEEPANINVSFAISDSELVYADTVQLHGVIPLTETVAVFREWDALPGRYLTFVRVILAGDNNPENDTVSGEVMVESLVSECWTELASVPRGPRRAPVRDGGSLVAVKNGILALKGCNTSEWYSYDLAGDSWISLAPVPLGNSKHKVKTGAALCWNGENTVFALKGNRTRELWGYKVTEDTWVSLPGLPECIRPVKYGAGLAFMSGDTDRVFLIKGSGTLDFLVYWVGPKQWHARRSLPKSPHGRKARRGTCLTVSGQRLFCLKGGTNEFYEYFPDQDSWCAKDTLPRHNRIGWPRRCKRGAAIAGDDGHYVYAFKGGRCSDFWTYDVLADTWIQADDVPLGRHRRKVERGGALTWFDGRVYCLKGGGSREFWCYDPEAAVAAHPIRTGMPHDSTLCLSDRLHVWVGSGEVVVGPPVLLRHLLVFDALGQRVRCPVVLEHGKAHLVGIRTSGVYFLTTGAERSGIKITVVK</sequence>
<reference evidence="3 4" key="1">
    <citation type="submission" date="2017-07" db="EMBL/GenBank/DDBJ databases">
        <title>Recovery of genomes from metagenomes via a dereplication, aggregation, and scoring strategy.</title>
        <authorList>
            <person name="Sieber C.M."/>
            <person name="Probst A.J."/>
            <person name="Sharrar A."/>
            <person name="Thomas B.C."/>
            <person name="Hess M."/>
            <person name="Tringe S.G."/>
            <person name="Banfield J.F."/>
        </authorList>
    </citation>
    <scope>NUCLEOTIDE SEQUENCE [LARGE SCALE GENOMIC DNA]</scope>
    <source>
        <strain evidence="3">JGI_Cruoil_03_51_56</strain>
    </source>
</reference>